<sequence length="77" mass="8932">MIIPSLLNLCTQYHNYYADQLDLPVHIHLHEAHDEMIYSLNTCELCPLARLYQHGLLGSRLIGVHMIHLIESEIKLL</sequence>
<reference evidence="2" key="1">
    <citation type="submission" date="2015-05" db="EMBL/GenBank/DDBJ databases">
        <title>Draft genome of Nitrosomonas communis strain Nm2.</title>
        <authorList>
            <person name="Kozlowski J.A."/>
            <person name="Kits K.D."/>
            <person name="Stein L.Y."/>
        </authorList>
    </citation>
    <scope>NUCLEOTIDE SEQUENCE [LARGE SCALE GENOMIC DNA]</scope>
    <source>
        <strain evidence="2">Nm2</strain>
    </source>
</reference>
<dbReference type="Proteomes" id="UP000034156">
    <property type="component" value="Chromosome"/>
</dbReference>
<dbReference type="InterPro" id="IPR032466">
    <property type="entry name" value="Metal_Hydrolase"/>
</dbReference>
<evidence type="ECO:0000313" key="1">
    <source>
        <dbReference type="EMBL" id="AKH37540.1"/>
    </source>
</evidence>
<dbReference type="Gene3D" id="3.20.20.140">
    <property type="entry name" value="Metal-dependent hydrolases"/>
    <property type="match status" value="1"/>
</dbReference>
<accession>A0A0F7KAZ7</accession>
<name>A0A0F7KAZ7_9PROT</name>
<dbReference type="SUPFAM" id="SSF51556">
    <property type="entry name" value="Metallo-dependent hydrolases"/>
    <property type="match status" value="1"/>
</dbReference>
<evidence type="ECO:0008006" key="3">
    <source>
        <dbReference type="Google" id="ProtNLM"/>
    </source>
</evidence>
<evidence type="ECO:0000313" key="2">
    <source>
        <dbReference type="Proteomes" id="UP000034156"/>
    </source>
</evidence>
<keyword evidence="2" id="KW-1185">Reference proteome</keyword>
<proteinExistence type="predicted"/>
<dbReference type="KEGG" id="nco:AAW31_06455"/>
<dbReference type="PATRIC" id="fig|44574.3.peg.1545"/>
<gene>
    <name evidence="1" type="ORF">AAW31_06455</name>
</gene>
<dbReference type="AlphaFoldDB" id="A0A0F7KAZ7"/>
<protein>
    <recommendedName>
        <fullName evidence="3">Adenosine deaminase</fullName>
    </recommendedName>
</protein>
<organism evidence="1 2">
    <name type="scientific">Nitrosomonas communis</name>
    <dbReference type="NCBI Taxonomy" id="44574"/>
    <lineage>
        <taxon>Bacteria</taxon>
        <taxon>Pseudomonadati</taxon>
        <taxon>Pseudomonadota</taxon>
        <taxon>Betaproteobacteria</taxon>
        <taxon>Nitrosomonadales</taxon>
        <taxon>Nitrosomonadaceae</taxon>
        <taxon>Nitrosomonas</taxon>
    </lineage>
</organism>
<reference evidence="1 2" key="2">
    <citation type="journal article" date="2016" name="Genome Announc.">
        <title>Genome Sequence of Nitrosomonas communis Strain Nm2, a Mesophilic Ammonia-Oxidizing Bacterium Isolated from Mediterranean Soil.</title>
        <authorList>
            <person name="Kozlowski J.A."/>
            <person name="Kits K.D."/>
            <person name="Stein L.Y."/>
        </authorList>
    </citation>
    <scope>NUCLEOTIDE SEQUENCE [LARGE SCALE GENOMIC DNA]</scope>
    <source>
        <strain evidence="1 2">Nm2</strain>
    </source>
</reference>
<dbReference type="EMBL" id="CP011451">
    <property type="protein sequence ID" value="AKH37540.1"/>
    <property type="molecule type" value="Genomic_DNA"/>
</dbReference>